<dbReference type="GO" id="GO:0009308">
    <property type="term" value="P:amine metabolic process"/>
    <property type="evidence" value="ECO:0007669"/>
    <property type="project" value="InterPro"/>
</dbReference>
<dbReference type="GO" id="GO:0008131">
    <property type="term" value="F:primary methylamine oxidase activity"/>
    <property type="evidence" value="ECO:0007669"/>
    <property type="project" value="InterPro"/>
</dbReference>
<sequence>MTYCKKAYSLLIVLLLTVSIPTQAAMISEKYQCPKQQQVVYKFDSGNSWNFCWMWSEQQGLSLHDLSFYSAKENLDIYIASSLQLNQVEMVLNDNTTNTAHITQHDKSLSTITGSCSNGQLLTTNDNTPLICLSESTQDFAMQYEEQSRRQYAIDIFHIMTLNNHQFLSRIQLNDDGSFSPSVSFITNNVTDSIPYTVNYFWRVDFDIGATANNDTVEEFRSKIRQGRKGRQIHTFTFNKPNEFNKQYDRIKMKSWRIVDKQIRNDYSMRSSYHIFPLNHNVFERDPKRPWTKADVFFTNYNDCETNAIANHSLNCASNIAKMTNGEKLEDVVAWIRLTAHHTPPYNNNADLAPIWQYFTVYPRDIYSQNPNIPDIDMPQPVN</sequence>
<dbReference type="RefSeq" id="WP_036795380.1">
    <property type="nucleotide sequence ID" value="NZ_LN794352.1"/>
</dbReference>
<protein>
    <submittedName>
        <fullName evidence="1">Uncharacterized protein</fullName>
    </submittedName>
</protein>
<dbReference type="eggNOG" id="COG3733">
    <property type="taxonomic scope" value="Bacteria"/>
</dbReference>
<dbReference type="GO" id="GO:0048038">
    <property type="term" value="F:quinone binding"/>
    <property type="evidence" value="ECO:0007669"/>
    <property type="project" value="InterPro"/>
</dbReference>
<dbReference type="Proteomes" id="UP000241426">
    <property type="component" value="Unassembled WGS sequence"/>
</dbReference>
<name>A0A0B7J9F1_9GAMM</name>
<dbReference type="EMBL" id="PYNF01000001">
    <property type="protein sequence ID" value="PSV01727.1"/>
    <property type="molecule type" value="Genomic_DNA"/>
</dbReference>
<reference evidence="1 2" key="1">
    <citation type="submission" date="2018-01" db="EMBL/GenBank/DDBJ databases">
        <title>Whole genome sequencing of Histamine producing bacteria.</title>
        <authorList>
            <person name="Butler K."/>
        </authorList>
    </citation>
    <scope>NUCLEOTIDE SEQUENCE [LARGE SCALE GENOMIC DNA]</scope>
    <source>
        <strain evidence="1 2">FS-7.2</strain>
    </source>
</reference>
<evidence type="ECO:0000313" key="1">
    <source>
        <dbReference type="EMBL" id="PSV01727.1"/>
    </source>
</evidence>
<dbReference type="Gene3D" id="2.70.98.20">
    <property type="entry name" value="Copper amine oxidase, catalytic domain"/>
    <property type="match status" value="1"/>
</dbReference>
<evidence type="ECO:0000313" key="2">
    <source>
        <dbReference type="Proteomes" id="UP000241426"/>
    </source>
</evidence>
<dbReference type="InterPro" id="IPR036460">
    <property type="entry name" value="Cu_amine_oxidase_C_sf"/>
</dbReference>
<comment type="caution">
    <text evidence="1">The sequence shown here is derived from an EMBL/GenBank/DDBJ whole genome shotgun (WGS) entry which is preliminary data.</text>
</comment>
<accession>A0A2T3KNS6</accession>
<proteinExistence type="predicted"/>
<organism evidence="1 2">
    <name type="scientific">Photobacterium kishitanii</name>
    <dbReference type="NCBI Taxonomy" id="318456"/>
    <lineage>
        <taxon>Bacteria</taxon>
        <taxon>Pseudomonadati</taxon>
        <taxon>Pseudomonadota</taxon>
        <taxon>Gammaproteobacteria</taxon>
        <taxon>Vibrionales</taxon>
        <taxon>Vibrionaceae</taxon>
        <taxon>Photobacterium</taxon>
    </lineage>
</organism>
<dbReference type="GO" id="GO:0005507">
    <property type="term" value="F:copper ion binding"/>
    <property type="evidence" value="ECO:0007669"/>
    <property type="project" value="InterPro"/>
</dbReference>
<dbReference type="GeneID" id="29943858"/>
<dbReference type="AlphaFoldDB" id="A0A0B7J9F1"/>
<dbReference type="SUPFAM" id="SSF49998">
    <property type="entry name" value="Amine oxidase catalytic domain"/>
    <property type="match status" value="1"/>
</dbReference>
<accession>A0A0B7J9F1</accession>
<gene>
    <name evidence="1" type="ORF">C9J27_01320</name>
</gene>